<evidence type="ECO:0000256" key="2">
    <source>
        <dbReference type="SAM" id="MobiDB-lite"/>
    </source>
</evidence>
<dbReference type="AlphaFoldDB" id="A0AAD9SXW5"/>
<evidence type="ECO:0000313" key="4">
    <source>
        <dbReference type="Proteomes" id="UP001285354"/>
    </source>
</evidence>
<feature type="region of interest" description="Disordered" evidence="2">
    <location>
        <begin position="448"/>
        <end position="469"/>
    </location>
</feature>
<keyword evidence="1" id="KW-0175">Coiled coil</keyword>
<feature type="compositionally biased region" description="Polar residues" evidence="2">
    <location>
        <begin position="263"/>
        <end position="287"/>
    </location>
</feature>
<gene>
    <name evidence="3" type="ORF">QTJ16_005411</name>
</gene>
<reference evidence="3" key="1">
    <citation type="submission" date="2023-06" db="EMBL/GenBank/DDBJ databases">
        <title>Draft genome of Marssonina rosae.</title>
        <authorList>
            <person name="Cheng Q."/>
        </authorList>
    </citation>
    <scope>NUCLEOTIDE SEQUENCE</scope>
    <source>
        <strain evidence="3">R4</strain>
    </source>
</reference>
<sequence length="1133" mass="125288">MFWPPVSQRRRWVEINRARTRRPLTTLNDISSHSFIILYAMPPFSLPTSCCTGRAPPSPDCVPSRPVIPGTNAKRCKGHIPSWISVDTTELRAIFEDTLPSDPCRANHITHKSSAKFREILEGDKEVETDTESEPIRTKRSSGPLKAVTQKLKKHLSKEDGVSKRLSRASIGTSEEEIGRRAELRRIRERRIREELSNEGIYDEDAKSLPATPGTPPTDDPPSAWIPGNSVPRPHLNALHLPAPGLDPLKVAHELLSAADPTPTATPRRQSRASSPSNTVLDTTASVSRRYSSPILSDWSAEGSEPLVYVPARKRSSLPQVPLAPSTAPQRLPSLTDPILSAWRLSFSAEKRGEHLRKLSQEQSIPITLKPELLRSLSPPADRWLHSQGLRSSSQALVEPAGEEAAAVSASQTDQAATGQDFGGVDGVKETSTAVHLHDMYISRQLSSTARHSSASSPQTSSWESHQRGLSSISNISQAATTERARYIRSTSDSANLSETIPDTWGLVVEHRTSSIYPSAANSVHHSRESSFFSLLSFLPGSKCRDLPSRVGAPQSLLELTISPAINRSTASLSVPPTRHHHHSTPDDSSLLASETASFHEREAELSVVETRFASSEVVKIRNSPVSSRFKEEFHNEPEEVPEAQPRKLSVLNRLAKFTVKSYDGTSKVEELLDIPMPNFNAESLRSPGGLSSPGFGPSTVIKPLAELDDPAQLWGKAIKKNGRAEDVANNLRLPGRQGTTARKKSAVEGELPKSAFGTIFGGLGKGKKKKIDINDHKSAAEEYNQRFQERLAVKELVMDSWEDEMAATAAKAKTKSKNIVKKSKPTMPDKRYPATWSRFSSESRVERCISAGARDKVDVKDFAVLGRKEDGEIIWCLEHDDDGHHAEIDILHRGFRAKVGDRVKHKVYKLDTSDEQSQQTSGRRGSLTIAGELEFPELEVLPFTLRTTEEMAAEIHAEEEEAKRKKEEEEKAKRPHIPKLAVRNRMDGSSDLEGDVQMKFEVEDETGISIADPRFYDDCILHPGLEGKSAGIEKDFTIDARKVRVIGDEKRGKFRTWSGKDWDGHLQRTASVNVRGSAVVALGASRRSRNASMGTMVMRKSTDDYFGEVEKMERRERERVLTVAEVAWGDGN</sequence>
<accession>A0AAD9SXW5</accession>
<feature type="region of interest" description="Disordered" evidence="2">
    <location>
        <begin position="125"/>
        <end position="179"/>
    </location>
</feature>
<feature type="compositionally biased region" description="Low complexity" evidence="2">
    <location>
        <begin position="448"/>
        <end position="457"/>
    </location>
</feature>
<dbReference type="Proteomes" id="UP001285354">
    <property type="component" value="Unassembled WGS sequence"/>
</dbReference>
<feature type="compositionally biased region" description="Polar residues" evidence="2">
    <location>
        <begin position="458"/>
        <end position="469"/>
    </location>
</feature>
<keyword evidence="4" id="KW-1185">Reference proteome</keyword>
<protein>
    <submittedName>
        <fullName evidence="3">Uncharacterized protein</fullName>
    </submittedName>
</protein>
<dbReference type="EMBL" id="JAUBYV010000008">
    <property type="protein sequence ID" value="KAK2625042.1"/>
    <property type="molecule type" value="Genomic_DNA"/>
</dbReference>
<feature type="region of interest" description="Disordered" evidence="2">
    <location>
        <begin position="571"/>
        <end position="590"/>
    </location>
</feature>
<feature type="region of interest" description="Disordered" evidence="2">
    <location>
        <begin position="260"/>
        <end position="287"/>
    </location>
</feature>
<proteinExistence type="predicted"/>
<organism evidence="3 4">
    <name type="scientific">Diplocarpon rosae</name>
    <dbReference type="NCBI Taxonomy" id="946125"/>
    <lineage>
        <taxon>Eukaryota</taxon>
        <taxon>Fungi</taxon>
        <taxon>Dikarya</taxon>
        <taxon>Ascomycota</taxon>
        <taxon>Pezizomycotina</taxon>
        <taxon>Leotiomycetes</taxon>
        <taxon>Helotiales</taxon>
        <taxon>Drepanopezizaceae</taxon>
        <taxon>Diplocarpon</taxon>
    </lineage>
</organism>
<name>A0AAD9SXW5_9HELO</name>
<evidence type="ECO:0000256" key="1">
    <source>
        <dbReference type="SAM" id="Coils"/>
    </source>
</evidence>
<comment type="caution">
    <text evidence="3">The sequence shown here is derived from an EMBL/GenBank/DDBJ whole genome shotgun (WGS) entry which is preliminary data.</text>
</comment>
<feature type="region of interest" description="Disordered" evidence="2">
    <location>
        <begin position="198"/>
        <end position="231"/>
    </location>
</feature>
<evidence type="ECO:0000313" key="3">
    <source>
        <dbReference type="EMBL" id="KAK2625042.1"/>
    </source>
</evidence>
<feature type="coiled-coil region" evidence="1">
    <location>
        <begin position="946"/>
        <end position="973"/>
    </location>
</feature>